<feature type="transmembrane region" description="Helical" evidence="7">
    <location>
        <begin position="198"/>
        <end position="216"/>
    </location>
</feature>
<dbReference type="PANTHER" id="PTHR43386:SF1">
    <property type="entry name" value="D,D-DIPEPTIDE TRANSPORT SYSTEM PERMEASE PROTEIN DDPC-RELATED"/>
    <property type="match status" value="1"/>
</dbReference>
<sequence length="270" mass="28167">MERWMGCAAVLVLAGIVLSGIFAPQLAPMNPFEPNMAIRLQGPTAVHLLGTDALGRDLLSRMLYGGRSAILLSLVSTVLALGIGTIVGVLAGYFGGRTDAVLTMVSNVFQGIPGISFMVAVAGFVGPGAAGLLLALVAGSWAGFSRIVRAEVMGLSAQPYVENLRVLGCSDGRMILRHILPALGGTLLVLGSLRLGRGVLAIAGLSFLGLGVQPPTPDWSTMISDAMLYYRQAPHLIIVPGAALVLLVGALNTVGQMLCRRFDIHQEVRG</sequence>
<dbReference type="PROSITE" id="PS50928">
    <property type="entry name" value="ABC_TM1"/>
    <property type="match status" value="1"/>
</dbReference>
<reference evidence="9 10" key="1">
    <citation type="submission" date="2011-08" db="EMBL/GenBank/DDBJ databases">
        <title>The Genome Sequence of Selenomonas noxia F0398.</title>
        <authorList>
            <consortium name="The Broad Institute Genome Sequencing Platform"/>
            <person name="Earl A."/>
            <person name="Ward D."/>
            <person name="Feldgarden M."/>
            <person name="Gevers D."/>
            <person name="Izard J."/>
            <person name="Ganesan A."/>
            <person name="Blanton J.M."/>
            <person name="Baranova O.V."/>
            <person name="Tanner A.C."/>
            <person name="Dewhirst F.E."/>
            <person name="Young S.K."/>
            <person name="Zeng Q."/>
            <person name="Gargeya S."/>
            <person name="Fitzgerald M."/>
            <person name="Haas B."/>
            <person name="Abouelleil A."/>
            <person name="Alvarado L."/>
            <person name="Arachchi H.M."/>
            <person name="Berlin A."/>
            <person name="Brown A."/>
            <person name="Chapman S.B."/>
            <person name="Chen Z."/>
            <person name="Dunbar C."/>
            <person name="Freedman E."/>
            <person name="Gearin G."/>
            <person name="Gellesch M."/>
            <person name="Goldberg J."/>
            <person name="Griggs A."/>
            <person name="Gujja S."/>
            <person name="Heiman D."/>
            <person name="Howarth C."/>
            <person name="Larson L."/>
            <person name="Lui A."/>
            <person name="MacDonald P.J.P."/>
            <person name="Montmayeur A."/>
            <person name="Murphy C."/>
            <person name="Neiman D."/>
            <person name="Pearson M."/>
            <person name="Priest M."/>
            <person name="Roberts A."/>
            <person name="Saif S."/>
            <person name="Shea T."/>
            <person name="Shenoy N."/>
            <person name="Sisk P."/>
            <person name="Stolte C."/>
            <person name="Sykes S."/>
            <person name="Wortman J."/>
            <person name="Nusbaum C."/>
            <person name="Birren B."/>
        </authorList>
    </citation>
    <scope>NUCLEOTIDE SEQUENCE [LARGE SCALE GENOMIC DNA]</scope>
    <source>
        <strain evidence="9 10">F0398</strain>
    </source>
</reference>
<dbReference type="Proteomes" id="UP000003175">
    <property type="component" value="Unassembled WGS sequence"/>
</dbReference>
<evidence type="ECO:0000256" key="7">
    <source>
        <dbReference type="RuleBase" id="RU363032"/>
    </source>
</evidence>
<feature type="transmembrane region" description="Helical" evidence="7">
    <location>
        <begin position="69"/>
        <end position="94"/>
    </location>
</feature>
<evidence type="ECO:0000256" key="1">
    <source>
        <dbReference type="ARBA" id="ARBA00004651"/>
    </source>
</evidence>
<dbReference type="RefSeq" id="WP_006696542.1">
    <property type="nucleotide sequence ID" value="NZ_JH376859.1"/>
</dbReference>
<evidence type="ECO:0000256" key="5">
    <source>
        <dbReference type="ARBA" id="ARBA00022989"/>
    </source>
</evidence>
<comment type="subcellular location">
    <subcellularLocation>
        <location evidence="1 7">Cell membrane</location>
        <topology evidence="1 7">Multi-pass membrane protein</topology>
    </subcellularLocation>
</comment>
<keyword evidence="10" id="KW-1185">Reference proteome</keyword>
<keyword evidence="6 7" id="KW-0472">Membrane</keyword>
<feature type="transmembrane region" description="Helical" evidence="7">
    <location>
        <begin position="115"/>
        <end position="144"/>
    </location>
</feature>
<dbReference type="InterPro" id="IPR000515">
    <property type="entry name" value="MetI-like"/>
</dbReference>
<accession>A0ABN0DP66</accession>
<keyword evidence="3" id="KW-1003">Cell membrane</keyword>
<dbReference type="Gene3D" id="1.10.3720.10">
    <property type="entry name" value="MetI-like"/>
    <property type="match status" value="1"/>
</dbReference>
<keyword evidence="2 7" id="KW-0813">Transport</keyword>
<dbReference type="InterPro" id="IPR035906">
    <property type="entry name" value="MetI-like_sf"/>
</dbReference>
<keyword evidence="5 7" id="KW-1133">Transmembrane helix</keyword>
<dbReference type="PANTHER" id="PTHR43386">
    <property type="entry name" value="OLIGOPEPTIDE TRANSPORT SYSTEM PERMEASE PROTEIN APPC"/>
    <property type="match status" value="1"/>
</dbReference>
<proteinExistence type="inferred from homology"/>
<feature type="transmembrane region" description="Helical" evidence="7">
    <location>
        <begin position="236"/>
        <end position="259"/>
    </location>
</feature>
<dbReference type="Pfam" id="PF00528">
    <property type="entry name" value="BPD_transp_1"/>
    <property type="match status" value="1"/>
</dbReference>
<dbReference type="CDD" id="cd06261">
    <property type="entry name" value="TM_PBP2"/>
    <property type="match status" value="1"/>
</dbReference>
<feature type="transmembrane region" description="Helical" evidence="7">
    <location>
        <begin position="174"/>
        <end position="191"/>
    </location>
</feature>
<evidence type="ECO:0000313" key="10">
    <source>
        <dbReference type="Proteomes" id="UP000003175"/>
    </source>
</evidence>
<dbReference type="SUPFAM" id="SSF161098">
    <property type="entry name" value="MetI-like"/>
    <property type="match status" value="1"/>
</dbReference>
<name>A0ABN0DP66_9FIRM</name>
<comment type="similarity">
    <text evidence="7">Belongs to the binding-protein-dependent transport system permease family.</text>
</comment>
<organism evidence="9 10">
    <name type="scientific">Selenomonas noxia F0398</name>
    <dbReference type="NCBI Taxonomy" id="702437"/>
    <lineage>
        <taxon>Bacteria</taxon>
        <taxon>Bacillati</taxon>
        <taxon>Bacillota</taxon>
        <taxon>Negativicutes</taxon>
        <taxon>Selenomonadales</taxon>
        <taxon>Selenomonadaceae</taxon>
        <taxon>Selenomonas</taxon>
    </lineage>
</organism>
<evidence type="ECO:0000259" key="8">
    <source>
        <dbReference type="PROSITE" id="PS50928"/>
    </source>
</evidence>
<dbReference type="InterPro" id="IPR050366">
    <property type="entry name" value="BP-dependent_transpt_permease"/>
</dbReference>
<evidence type="ECO:0000256" key="6">
    <source>
        <dbReference type="ARBA" id="ARBA00023136"/>
    </source>
</evidence>
<evidence type="ECO:0000256" key="3">
    <source>
        <dbReference type="ARBA" id="ARBA00022475"/>
    </source>
</evidence>
<keyword evidence="4 7" id="KW-0812">Transmembrane</keyword>
<evidence type="ECO:0000256" key="2">
    <source>
        <dbReference type="ARBA" id="ARBA00022448"/>
    </source>
</evidence>
<comment type="caution">
    <text evidence="9">The sequence shown here is derived from an EMBL/GenBank/DDBJ whole genome shotgun (WGS) entry which is preliminary data.</text>
</comment>
<dbReference type="EMBL" id="ADGH01000012">
    <property type="protein sequence ID" value="EHG24431.1"/>
    <property type="molecule type" value="Genomic_DNA"/>
</dbReference>
<feature type="domain" description="ABC transmembrane type-1" evidence="8">
    <location>
        <begin position="66"/>
        <end position="255"/>
    </location>
</feature>
<evidence type="ECO:0000313" key="9">
    <source>
        <dbReference type="EMBL" id="EHG24431.1"/>
    </source>
</evidence>
<evidence type="ECO:0000256" key="4">
    <source>
        <dbReference type="ARBA" id="ARBA00022692"/>
    </source>
</evidence>
<protein>
    <recommendedName>
        <fullName evidence="8">ABC transmembrane type-1 domain-containing protein</fullName>
    </recommendedName>
</protein>
<gene>
    <name evidence="9" type="ORF">HMPREF9432_01281</name>
</gene>